<feature type="transmembrane region" description="Helical" evidence="2">
    <location>
        <begin position="522"/>
        <end position="541"/>
    </location>
</feature>
<protein>
    <recommendedName>
        <fullName evidence="3">Archaeal glycosylation protein B peripheral domain-containing protein</fullName>
    </recommendedName>
</protein>
<dbReference type="AlphaFoldDB" id="A0AAV3T785"/>
<reference evidence="4 5" key="1">
    <citation type="journal article" date="2019" name="Int. J. Syst. Evol. Microbiol.">
        <title>The Global Catalogue of Microorganisms (GCM) 10K type strain sequencing project: providing services to taxonomists for standard genome sequencing and annotation.</title>
        <authorList>
            <consortium name="The Broad Institute Genomics Platform"/>
            <consortium name="The Broad Institute Genome Sequencing Center for Infectious Disease"/>
            <person name="Wu L."/>
            <person name="Ma J."/>
        </authorList>
    </citation>
    <scope>NUCLEOTIDE SEQUENCE [LARGE SCALE GENOMIC DNA]</scope>
    <source>
        <strain evidence="4 5">JCM 16328</strain>
    </source>
</reference>
<dbReference type="Proteomes" id="UP001500420">
    <property type="component" value="Unassembled WGS sequence"/>
</dbReference>
<evidence type="ECO:0000256" key="1">
    <source>
        <dbReference type="SAM" id="MobiDB-lite"/>
    </source>
</evidence>
<feature type="transmembrane region" description="Helical" evidence="2">
    <location>
        <begin position="353"/>
        <end position="374"/>
    </location>
</feature>
<dbReference type="InterPro" id="IPR041154">
    <property type="entry name" value="AglB_P1"/>
</dbReference>
<evidence type="ECO:0000313" key="5">
    <source>
        <dbReference type="Proteomes" id="UP001500420"/>
    </source>
</evidence>
<accession>A0AAV3T785</accession>
<dbReference type="EMBL" id="BAAADV010000001">
    <property type="protein sequence ID" value="GAA0668960.1"/>
    <property type="molecule type" value="Genomic_DNA"/>
</dbReference>
<feature type="transmembrane region" description="Helical" evidence="2">
    <location>
        <begin position="474"/>
        <end position="491"/>
    </location>
</feature>
<organism evidence="4 5">
    <name type="scientific">Natronoarchaeum mannanilyticum</name>
    <dbReference type="NCBI Taxonomy" id="926360"/>
    <lineage>
        <taxon>Archaea</taxon>
        <taxon>Methanobacteriati</taxon>
        <taxon>Methanobacteriota</taxon>
        <taxon>Stenosarchaea group</taxon>
        <taxon>Halobacteria</taxon>
        <taxon>Halobacteriales</taxon>
        <taxon>Natronoarchaeaceae</taxon>
    </lineage>
</organism>
<feature type="transmembrane region" description="Helical" evidence="2">
    <location>
        <begin position="262"/>
        <end position="280"/>
    </location>
</feature>
<evidence type="ECO:0000256" key="2">
    <source>
        <dbReference type="SAM" id="Phobius"/>
    </source>
</evidence>
<keyword evidence="2" id="KW-0472">Membrane</keyword>
<comment type="caution">
    <text evidence="4">The sequence shown here is derived from an EMBL/GenBank/DDBJ whole genome shotgun (WGS) entry which is preliminary data.</text>
</comment>
<evidence type="ECO:0000313" key="4">
    <source>
        <dbReference type="EMBL" id="GAA0668960.1"/>
    </source>
</evidence>
<keyword evidence="2" id="KW-0812">Transmembrane</keyword>
<feature type="transmembrane region" description="Helical" evidence="2">
    <location>
        <begin position="301"/>
        <end position="318"/>
    </location>
</feature>
<dbReference type="Gene3D" id="2.60.40.3390">
    <property type="match status" value="1"/>
</dbReference>
<evidence type="ECO:0000259" key="3">
    <source>
        <dbReference type="Pfam" id="PF18079"/>
    </source>
</evidence>
<sequence length="816" mass="88133">MSPEAGQSSTVREAVRSFLDDRSDAEETLEAVLEVDADRETWTFEDIPADSGTFGELVSRGIVEKADGEYQVADRDAVAAAISGGSVETGESTSFGEGFDFDVDVSVDLRAMAGLAGALAFLFVMRITAYGSVMREEHVISPGNDPYYFRYWMEELLARSSGPTDWGVIANMPEGVGDARPLSHATNWFVAELLGGGQAAASTVAAWLPVVATLALGVVLYKLATVLTDDPRVGIASVFVLATIPAHAVYTGIGFIDHQIHQYFWLGVMVLSLAWLAVDLRDRRVTEESDADALRAHLTSGWTWLAAVGLGIGVGFSVHAWGGSPLMFIPIAGYLGLRAAMDARADVSPMGANLPILLGLGIGAAISFLFHARWGWHEAYAAYTPIMVVGGTVVVALLGEVWRYFDAPESALVSLESIVAVAGLWLFRRLRPDEVAQVRDRADTLFFREGMTEAQSLFAAEYGFVFGPLTQTGVAFYLALVPLGWAMLVAYRRYEPGWLLVAVCSWYFTVLAGVQMRFTGQLSLFIAVLGGLGLVHVLSVVDLARTPRPFRGGSSDETRLLGSGGGAAKRPSASIDVPDDRGKLGYLIGIFVLFTGLGMLLVPSLVSQVTYSDAEYEAATAIDEHAENVDREYPENFVLSEWDTNRMFNYVVNGESNNYGYAYDNYDPFRSGSNPDERYEQFTGRVGYVVVTEVDGNVPSNTAQSKLLRDIGTSNDGGDALTHYQLLSIDEDRTIATFAVVPGATITGSAVANELVSVSTNITVDGTSFTYEREVMASESGEFAVIVPYAGKYEVDNQRVSVTERDVVNGTGIRIS</sequence>
<dbReference type="Pfam" id="PF18079">
    <property type="entry name" value="AglB_L1"/>
    <property type="match status" value="1"/>
</dbReference>
<name>A0AAV3T785_9EURY</name>
<feature type="transmembrane region" description="Helical" evidence="2">
    <location>
        <begin position="199"/>
        <end position="221"/>
    </location>
</feature>
<feature type="transmembrane region" description="Helical" evidence="2">
    <location>
        <begin position="584"/>
        <end position="606"/>
    </location>
</feature>
<dbReference type="RefSeq" id="WP_343773169.1">
    <property type="nucleotide sequence ID" value="NZ_BAAADV010000001.1"/>
</dbReference>
<keyword evidence="2" id="KW-1133">Transmembrane helix</keyword>
<feature type="domain" description="Archaeal glycosylation protein B peripheral" evidence="3">
    <location>
        <begin position="743"/>
        <end position="795"/>
    </location>
</feature>
<proteinExistence type="predicted"/>
<feature type="transmembrane region" description="Helical" evidence="2">
    <location>
        <begin position="498"/>
        <end position="516"/>
    </location>
</feature>
<feature type="region of interest" description="Disordered" evidence="1">
    <location>
        <begin position="554"/>
        <end position="573"/>
    </location>
</feature>
<keyword evidence="5" id="KW-1185">Reference proteome</keyword>
<feature type="transmembrane region" description="Helical" evidence="2">
    <location>
        <begin position="380"/>
        <end position="398"/>
    </location>
</feature>
<feature type="transmembrane region" description="Helical" evidence="2">
    <location>
        <begin position="233"/>
        <end position="256"/>
    </location>
</feature>
<gene>
    <name evidence="4" type="ORF">GCM10009020_13550</name>
</gene>